<keyword evidence="2" id="KW-0238">DNA-binding</keyword>
<dbReference type="EMBL" id="BAAANY010000008">
    <property type="protein sequence ID" value="GAA1674624.1"/>
    <property type="molecule type" value="Genomic_DNA"/>
</dbReference>
<evidence type="ECO:0000259" key="4">
    <source>
        <dbReference type="Pfam" id="PF12802"/>
    </source>
</evidence>
<accession>A0ABN2GPA3</accession>
<reference evidence="5 6" key="1">
    <citation type="journal article" date="2019" name="Int. J. Syst. Evol. Microbiol.">
        <title>The Global Catalogue of Microorganisms (GCM) 10K type strain sequencing project: providing services to taxonomists for standard genome sequencing and annotation.</title>
        <authorList>
            <consortium name="The Broad Institute Genomics Platform"/>
            <consortium name="The Broad Institute Genome Sequencing Center for Infectious Disease"/>
            <person name="Wu L."/>
            <person name="Ma J."/>
        </authorList>
    </citation>
    <scope>NUCLEOTIDE SEQUENCE [LARGE SCALE GENOMIC DNA]</scope>
    <source>
        <strain evidence="5 6">JCM 14718</strain>
    </source>
</reference>
<dbReference type="CDD" id="cd00090">
    <property type="entry name" value="HTH_ARSR"/>
    <property type="match status" value="1"/>
</dbReference>
<dbReference type="InterPro" id="IPR036388">
    <property type="entry name" value="WH-like_DNA-bd_sf"/>
</dbReference>
<dbReference type="InterPro" id="IPR011991">
    <property type="entry name" value="ArsR-like_HTH"/>
</dbReference>
<organism evidence="5 6">
    <name type="scientific">Fodinicola feengrottensis</name>
    <dbReference type="NCBI Taxonomy" id="435914"/>
    <lineage>
        <taxon>Bacteria</taxon>
        <taxon>Bacillati</taxon>
        <taxon>Actinomycetota</taxon>
        <taxon>Actinomycetes</taxon>
        <taxon>Mycobacteriales</taxon>
        <taxon>Fodinicola</taxon>
    </lineage>
</organism>
<evidence type="ECO:0000313" key="5">
    <source>
        <dbReference type="EMBL" id="GAA1674624.1"/>
    </source>
</evidence>
<comment type="caution">
    <text evidence="5">The sequence shown here is derived from an EMBL/GenBank/DDBJ whole genome shotgun (WGS) entry which is preliminary data.</text>
</comment>
<dbReference type="Gene3D" id="1.10.10.10">
    <property type="entry name" value="Winged helix-like DNA-binding domain superfamily/Winged helix DNA-binding domain"/>
    <property type="match status" value="1"/>
</dbReference>
<dbReference type="InterPro" id="IPR039422">
    <property type="entry name" value="MarR/SlyA-like"/>
</dbReference>
<protein>
    <submittedName>
        <fullName evidence="5">Helix-turn-helix domain-containing protein</fullName>
    </submittedName>
</protein>
<evidence type="ECO:0000256" key="1">
    <source>
        <dbReference type="ARBA" id="ARBA00023015"/>
    </source>
</evidence>
<dbReference type="Proteomes" id="UP001500618">
    <property type="component" value="Unassembled WGS sequence"/>
</dbReference>
<keyword evidence="6" id="KW-1185">Reference proteome</keyword>
<keyword evidence="3" id="KW-0804">Transcription</keyword>
<evidence type="ECO:0000313" key="6">
    <source>
        <dbReference type="Proteomes" id="UP001500618"/>
    </source>
</evidence>
<keyword evidence="1" id="KW-0805">Transcription regulation</keyword>
<name>A0ABN2GPA3_9ACTN</name>
<dbReference type="InterPro" id="IPR000835">
    <property type="entry name" value="HTH_MarR-typ"/>
</dbReference>
<dbReference type="InterPro" id="IPR036390">
    <property type="entry name" value="WH_DNA-bd_sf"/>
</dbReference>
<dbReference type="PANTHER" id="PTHR33164:SF64">
    <property type="entry name" value="TRANSCRIPTIONAL REGULATOR SLYA"/>
    <property type="match status" value="1"/>
</dbReference>
<feature type="domain" description="HTH marR-type" evidence="4">
    <location>
        <begin position="39"/>
        <end position="87"/>
    </location>
</feature>
<dbReference type="Pfam" id="PF12802">
    <property type="entry name" value="MarR_2"/>
    <property type="match status" value="1"/>
</dbReference>
<sequence length="152" mass="16727">MHAGLGTRLRRLLDQLDADVARAGVELGLVDYRPRFSPVVRALVADGPLSIRELAATVGVTHSAASQTVAQMERADLVTLRAGPDARQRIVRLTPKTRRMLPAIEAEWTATAAAMSTLDEELPYPLTGVVEAVFQALERRPFHDRILDELNH</sequence>
<evidence type="ECO:0000256" key="3">
    <source>
        <dbReference type="ARBA" id="ARBA00023163"/>
    </source>
</evidence>
<gene>
    <name evidence="5" type="ORF">GCM10009765_25020</name>
</gene>
<dbReference type="RefSeq" id="WP_163573473.1">
    <property type="nucleotide sequence ID" value="NZ_BAAANY010000008.1"/>
</dbReference>
<dbReference type="SUPFAM" id="SSF46785">
    <property type="entry name" value="Winged helix' DNA-binding domain"/>
    <property type="match status" value="1"/>
</dbReference>
<evidence type="ECO:0000256" key="2">
    <source>
        <dbReference type="ARBA" id="ARBA00023125"/>
    </source>
</evidence>
<proteinExistence type="predicted"/>
<dbReference type="PANTHER" id="PTHR33164">
    <property type="entry name" value="TRANSCRIPTIONAL REGULATOR, MARR FAMILY"/>
    <property type="match status" value="1"/>
</dbReference>